<protein>
    <recommendedName>
        <fullName evidence="2">histidine kinase</fullName>
        <ecNumber evidence="2">2.7.13.3</ecNumber>
    </recommendedName>
</protein>
<evidence type="ECO:0000256" key="4">
    <source>
        <dbReference type="ARBA" id="ARBA00022679"/>
    </source>
</evidence>
<dbReference type="KEGG" id="hds:HSR122_2877"/>
<dbReference type="CDD" id="cd00075">
    <property type="entry name" value="HATPase"/>
    <property type="match status" value="1"/>
</dbReference>
<dbReference type="InterPro" id="IPR050736">
    <property type="entry name" value="Sensor_HK_Regulatory"/>
</dbReference>
<dbReference type="SUPFAM" id="SSF47384">
    <property type="entry name" value="Homodimeric domain of signal transducing histidine kinase"/>
    <property type="match status" value="1"/>
</dbReference>
<dbReference type="AlphaFoldDB" id="A0A897NC35"/>
<evidence type="ECO:0000313" key="10">
    <source>
        <dbReference type="Proteomes" id="UP000662973"/>
    </source>
</evidence>
<dbReference type="GO" id="GO:0000155">
    <property type="term" value="F:phosphorelay sensor kinase activity"/>
    <property type="evidence" value="ECO:0007669"/>
    <property type="project" value="InterPro"/>
</dbReference>
<sequence>MAWQFSPYLILLFFAAIVAVGWALYGAHTVPFQEWDYQIGGFVVLNLAVAVWTSVYGIQIASTTLGTKLLAYKLLHIGGVTVPLAWFVFSLGYGGLEDRLSLLRIGGLAVIPATLLVTLPTNPESLALASITLRRSGDIFLLDVQHGPVYALFLSYSYVLLLSGGYVLVRTGLRQNRVFRGASSLLLVGVAVPFVVNLVHVFGLQPSGINYTPISLSISAFLFGVAVFRYRVHDLTPIAREETFESIQEGIVVFDSNDRVVDLNPAAKAILALDSTAIGRPGSDVLPQYEELGDTDQESRELTVERGETTRIVEMRQSSITADTTHGHIVVLQDITERREYIQRIERQNERLDAFASVVAHDLRNPLSVISGHTKLAEETDDPEHFDTINDAVKRMDSLLENMLTLARQGEAIDDPEEVCLDTIADKAWSVVETGDATLSTRTELRIEADPEGLQQIFENLFRNAIDHVGEDVTVVVGALPTGGFYVEDDGPGIPEDDRDRVFSAGYSTGEGGTGLGLNIVAELVEAHGWTISVTDGPDGGCRFEITDIQTVGKATTGQQKAYRYPQ</sequence>
<keyword evidence="10" id="KW-1185">Reference proteome</keyword>
<dbReference type="EC" id="2.7.13.3" evidence="2"/>
<evidence type="ECO:0000256" key="7">
    <source>
        <dbReference type="SAM" id="Phobius"/>
    </source>
</evidence>
<keyword evidence="6" id="KW-0902">Two-component regulatory system</keyword>
<feature type="domain" description="Histidine kinase" evidence="8">
    <location>
        <begin position="358"/>
        <end position="547"/>
    </location>
</feature>
<dbReference type="InterPro" id="IPR005467">
    <property type="entry name" value="His_kinase_dom"/>
</dbReference>
<feature type="transmembrane region" description="Helical" evidence="7">
    <location>
        <begin position="101"/>
        <end position="119"/>
    </location>
</feature>
<feature type="transmembrane region" description="Helical" evidence="7">
    <location>
        <begin position="6"/>
        <end position="27"/>
    </location>
</feature>
<dbReference type="PRINTS" id="PR00344">
    <property type="entry name" value="BCTRLSENSOR"/>
</dbReference>
<dbReference type="Pfam" id="PF00512">
    <property type="entry name" value="HisKA"/>
    <property type="match status" value="1"/>
</dbReference>
<dbReference type="Proteomes" id="UP000662973">
    <property type="component" value="Chromosome"/>
</dbReference>
<dbReference type="Gene3D" id="1.10.287.130">
    <property type="match status" value="1"/>
</dbReference>
<proteinExistence type="predicted"/>
<feature type="transmembrane region" description="Helical" evidence="7">
    <location>
        <begin position="70"/>
        <end position="89"/>
    </location>
</feature>
<dbReference type="Pfam" id="PF02518">
    <property type="entry name" value="HATPase_c"/>
    <property type="match status" value="1"/>
</dbReference>
<dbReference type="RefSeq" id="WP_229110392.1">
    <property type="nucleotide sequence ID" value="NZ_CP064788.1"/>
</dbReference>
<evidence type="ECO:0000259" key="8">
    <source>
        <dbReference type="PROSITE" id="PS50109"/>
    </source>
</evidence>
<keyword evidence="7" id="KW-0472">Membrane</keyword>
<keyword evidence="3" id="KW-0597">Phosphoprotein</keyword>
<dbReference type="Gene3D" id="3.30.450.20">
    <property type="entry name" value="PAS domain"/>
    <property type="match status" value="1"/>
</dbReference>
<dbReference type="Pfam" id="PF08448">
    <property type="entry name" value="PAS_4"/>
    <property type="match status" value="1"/>
</dbReference>
<dbReference type="GeneID" id="68853466"/>
<dbReference type="InterPro" id="IPR031621">
    <property type="entry name" value="HisKA_7TM"/>
</dbReference>
<dbReference type="PANTHER" id="PTHR43711:SF1">
    <property type="entry name" value="HISTIDINE KINASE 1"/>
    <property type="match status" value="1"/>
</dbReference>
<keyword evidence="4" id="KW-0808">Transferase</keyword>
<dbReference type="PANTHER" id="PTHR43711">
    <property type="entry name" value="TWO-COMPONENT HISTIDINE KINASE"/>
    <property type="match status" value="1"/>
</dbReference>
<evidence type="ECO:0000256" key="2">
    <source>
        <dbReference type="ARBA" id="ARBA00012438"/>
    </source>
</evidence>
<name>A0A897NC35_9EURY</name>
<organism evidence="9 10">
    <name type="scientific">Halapricum desulfuricans</name>
    <dbReference type="NCBI Taxonomy" id="2841257"/>
    <lineage>
        <taxon>Archaea</taxon>
        <taxon>Methanobacteriati</taxon>
        <taxon>Methanobacteriota</taxon>
        <taxon>Stenosarchaea group</taxon>
        <taxon>Halobacteria</taxon>
        <taxon>Halobacteriales</taxon>
        <taxon>Haloarculaceae</taxon>
        <taxon>Halapricum</taxon>
    </lineage>
</organism>
<dbReference type="InterPro" id="IPR003661">
    <property type="entry name" value="HisK_dim/P_dom"/>
</dbReference>
<dbReference type="SMART" id="SM00387">
    <property type="entry name" value="HATPase_c"/>
    <property type="match status" value="1"/>
</dbReference>
<dbReference type="InterPro" id="IPR003594">
    <property type="entry name" value="HATPase_dom"/>
</dbReference>
<evidence type="ECO:0000256" key="3">
    <source>
        <dbReference type="ARBA" id="ARBA00022553"/>
    </source>
</evidence>
<dbReference type="InterPro" id="IPR036890">
    <property type="entry name" value="HATPase_C_sf"/>
</dbReference>
<evidence type="ECO:0000256" key="6">
    <source>
        <dbReference type="ARBA" id="ARBA00023012"/>
    </source>
</evidence>
<evidence type="ECO:0000256" key="5">
    <source>
        <dbReference type="ARBA" id="ARBA00022777"/>
    </source>
</evidence>
<gene>
    <name evidence="9" type="ORF">HSR122_2877</name>
</gene>
<reference evidence="9 10" key="1">
    <citation type="submission" date="2020-11" db="EMBL/GenBank/DDBJ databases">
        <title>Carbohydrate-dependent, anaerobic sulfur respiration: A novel catabolism in halophilic archaea.</title>
        <authorList>
            <person name="Sorokin D.Y."/>
            <person name="Messina E."/>
            <person name="Smedile F."/>
            <person name="La Cono V."/>
            <person name="Hallsworth J.E."/>
            <person name="Yakimov M.M."/>
        </authorList>
    </citation>
    <scope>NUCLEOTIDE SEQUENCE [LARGE SCALE GENOMIC DNA]</scope>
    <source>
        <strain evidence="9 10">HSR12-2</strain>
    </source>
</reference>
<dbReference type="SUPFAM" id="SSF55785">
    <property type="entry name" value="PYP-like sensor domain (PAS domain)"/>
    <property type="match status" value="1"/>
</dbReference>
<accession>A0A897NC35</accession>
<dbReference type="InterPro" id="IPR035965">
    <property type="entry name" value="PAS-like_dom_sf"/>
</dbReference>
<evidence type="ECO:0000256" key="1">
    <source>
        <dbReference type="ARBA" id="ARBA00000085"/>
    </source>
</evidence>
<keyword evidence="7" id="KW-0812">Transmembrane</keyword>
<keyword evidence="7" id="KW-1133">Transmembrane helix</keyword>
<feature type="transmembrane region" description="Helical" evidence="7">
    <location>
        <begin position="149"/>
        <end position="169"/>
    </location>
</feature>
<dbReference type="Gene3D" id="3.30.565.10">
    <property type="entry name" value="Histidine kinase-like ATPase, C-terminal domain"/>
    <property type="match status" value="1"/>
</dbReference>
<feature type="transmembrane region" description="Helical" evidence="7">
    <location>
        <begin position="181"/>
        <end position="203"/>
    </location>
</feature>
<dbReference type="Pfam" id="PF16927">
    <property type="entry name" value="HisKA_7TM"/>
    <property type="match status" value="1"/>
</dbReference>
<feature type="transmembrane region" description="Helical" evidence="7">
    <location>
        <begin position="39"/>
        <end position="58"/>
    </location>
</feature>
<dbReference type="InterPro" id="IPR004358">
    <property type="entry name" value="Sig_transdc_His_kin-like_C"/>
</dbReference>
<comment type="catalytic activity">
    <reaction evidence="1">
        <text>ATP + protein L-histidine = ADP + protein N-phospho-L-histidine.</text>
        <dbReference type="EC" id="2.7.13.3"/>
    </reaction>
</comment>
<dbReference type="InterPro" id="IPR013656">
    <property type="entry name" value="PAS_4"/>
</dbReference>
<dbReference type="SMART" id="SM00388">
    <property type="entry name" value="HisKA"/>
    <property type="match status" value="1"/>
</dbReference>
<dbReference type="SUPFAM" id="SSF55874">
    <property type="entry name" value="ATPase domain of HSP90 chaperone/DNA topoisomerase II/histidine kinase"/>
    <property type="match status" value="1"/>
</dbReference>
<keyword evidence="5 9" id="KW-0418">Kinase</keyword>
<dbReference type="InterPro" id="IPR036097">
    <property type="entry name" value="HisK_dim/P_sf"/>
</dbReference>
<dbReference type="EMBL" id="CP064788">
    <property type="protein sequence ID" value="QSG10247.1"/>
    <property type="molecule type" value="Genomic_DNA"/>
</dbReference>
<feature type="transmembrane region" description="Helical" evidence="7">
    <location>
        <begin position="209"/>
        <end position="230"/>
    </location>
</feature>
<evidence type="ECO:0000313" key="9">
    <source>
        <dbReference type="EMBL" id="QSG10247.1"/>
    </source>
</evidence>
<dbReference type="CDD" id="cd00082">
    <property type="entry name" value="HisKA"/>
    <property type="match status" value="1"/>
</dbReference>
<dbReference type="PROSITE" id="PS50109">
    <property type="entry name" value="HIS_KIN"/>
    <property type="match status" value="1"/>
</dbReference>